<feature type="domain" description="Probable ATP-binding protein BrxC winged helix-turn-helix" evidence="2">
    <location>
        <begin position="739"/>
        <end position="859"/>
    </location>
</feature>
<protein>
    <submittedName>
        <fullName evidence="5">BREX system P-loop protein BrxC</fullName>
    </submittedName>
</protein>
<evidence type="ECO:0000259" key="3">
    <source>
        <dbReference type="Pfam" id="PF25792"/>
    </source>
</evidence>
<feature type="domain" description="Probable ATP-binding protein BrxC alpha-helical" evidence="3">
    <location>
        <begin position="871"/>
        <end position="998"/>
    </location>
</feature>
<dbReference type="InterPro" id="IPR058038">
    <property type="entry name" value="BREX_BrxC_wHTH"/>
</dbReference>
<sequence length="1188" mass="139108">MKIEELFKKDIHRPINNVVQAEQVDESTIENELDEYVLTEESAHYLERFYRNYLAIYDQPSTKVGVWISGFFGSGKSHFLKILSYLLHNQSIVGRTPADYFREKTNKTELLDMMQKVSEKRTDALLFNIDSRSTSSANDSEKERIFEVFLRVFNNHLGYSDTLWVAEMERQLDDDGNYYTFKQVIYDKNGKSWEEFRLKVLLRKKKVIQALEAVGYDKDTAESFFNISREWFSIDALRVAQLVANYCKKQGPDYRIVFLADEVGQYIGNNTSLMLNLQTITEKLGDLCQGQAWVIVTSQEKLEATVSDLDSTKDFSKIQGRFETKINLSSANTDEVIKKRLLEKTDIGADKLKTIHDQEGKLIYNRLAFDKKNTQLRSGYRSIDEFIDFYPFVPYQIELLQKIFTKIRNLGEGGQHTSRGERSLLKAFQEAGQLNAGYNVENMVTMAEFYPSIRDYLESSITSTIARAHDRARNNEGLLVYDVSVLQVLYLIKGIDEIKATSSNIATLMVETVYDERQPLEYRVKESLNRLQTMMFIEQHADGSYSFLSDEEQEINRDIRVEDYNPTAVKERLGNLFFNVMYRFPKYEYKHNELTKNFDYNKRFDNYVKGQMNHELTMQVFSQGMTDSEAALQANSGYLIILLDKDLIAEAESALAYIQQVDSYVRRKQSTTTTQQQKRIYDAKLAEVDEYVEKAEQLLAKACDSAAFYIQGQQRDFNGSFESKVNQAMDMLIRNTFTKIHYIEKPITFKNSKHEWMQVAEDLGQLDLFKDYNKNALDEVKHFIEELERSHDKRTLKQVVQKYNAVPYGWEEQDTIGILMGLMNGNKLRFTYAGEPFTPSSNQFYVRLEKVSERDRIVVLPIVEMDHQIKQELIALVRDFFSITQPYDSYDAYAEIIREKINNEFVEPIERIRERRRRQDPTSEFPYPGESDIRTVANDTQKLLAIRDPEQFCRTFVQYEDDIENWYDILETLQGFYEGNPIAKFDEAVHALKEHEQEIEIILNNEKLEEIVQRMQQILLKEKPTREISDLSKLTNNLKDVIQTETNKQKKAVLVHSEKSMSQLNDMLERYVQYEKIGNYIQSQKQKADQLYQKIQENNRISSARINQQQLNELIDGTENKVRQMMQELKGNSHSKQRQPKKITEYELYESFFSELTTIDSEDDLERAVQSLKKRLTKDLQTHYFIKS</sequence>
<reference evidence="5 6" key="1">
    <citation type="submission" date="2021-06" db="EMBL/GenBank/DDBJ databases">
        <title>Bacillus sp. RD4P76, an endophyte from a halophyte.</title>
        <authorList>
            <person name="Sun J.-Q."/>
        </authorList>
    </citation>
    <scope>NUCLEOTIDE SEQUENCE [LARGE SCALE GENOMIC DNA]</scope>
    <source>
        <strain evidence="5 6">CGMCC 1.15917</strain>
    </source>
</reference>
<dbReference type="Pfam" id="PF25791">
    <property type="entry name" value="WHD_BREX_BrxC"/>
    <property type="match status" value="1"/>
</dbReference>
<dbReference type="Pfam" id="PF25796">
    <property type="entry name" value="BREX_BrxC_4th"/>
    <property type="match status" value="1"/>
</dbReference>
<keyword evidence="1" id="KW-0175">Coiled coil</keyword>
<dbReference type="Pfam" id="PF25792">
    <property type="entry name" value="BREX_BrxC_helical"/>
    <property type="match status" value="1"/>
</dbReference>
<organism evidence="5 6">
    <name type="scientific">Evansella tamaricis</name>
    <dbReference type="NCBI Taxonomy" id="2069301"/>
    <lineage>
        <taxon>Bacteria</taxon>
        <taxon>Bacillati</taxon>
        <taxon>Bacillota</taxon>
        <taxon>Bacilli</taxon>
        <taxon>Bacillales</taxon>
        <taxon>Bacillaceae</taxon>
        <taxon>Evansella</taxon>
    </lineage>
</organism>
<comment type="caution">
    <text evidence="5">The sequence shown here is derived from an EMBL/GenBank/DDBJ whole genome shotgun (WGS) entry which is preliminary data.</text>
</comment>
<evidence type="ECO:0000259" key="2">
    <source>
        <dbReference type="Pfam" id="PF25791"/>
    </source>
</evidence>
<keyword evidence="6" id="KW-1185">Reference proteome</keyword>
<dbReference type="Proteomes" id="UP000784880">
    <property type="component" value="Unassembled WGS sequence"/>
</dbReference>
<accession>A0ABS6JAJ7</accession>
<proteinExistence type="predicted"/>
<dbReference type="EMBL" id="JAHQCS010000035">
    <property type="protein sequence ID" value="MBU9710538.1"/>
    <property type="molecule type" value="Genomic_DNA"/>
</dbReference>
<feature type="domain" description="Probable ATP-binding protein BrxC 4th six-stranded beta-sheet" evidence="4">
    <location>
        <begin position="563"/>
        <end position="732"/>
    </location>
</feature>
<gene>
    <name evidence="5" type="primary">brxC</name>
    <name evidence="5" type="ORF">KS419_02125</name>
</gene>
<evidence type="ECO:0000313" key="6">
    <source>
        <dbReference type="Proteomes" id="UP000784880"/>
    </source>
</evidence>
<evidence type="ECO:0000313" key="5">
    <source>
        <dbReference type="EMBL" id="MBU9710538.1"/>
    </source>
</evidence>
<evidence type="ECO:0000256" key="1">
    <source>
        <dbReference type="SAM" id="Coils"/>
    </source>
</evidence>
<name>A0ABS6JAJ7_9BACI</name>
<dbReference type="InterPro" id="IPR058037">
    <property type="entry name" value="BREX_BrxC_helical"/>
</dbReference>
<dbReference type="InterPro" id="IPR047679">
    <property type="entry name" value="BREX_BrxC"/>
</dbReference>
<dbReference type="RefSeq" id="WP_217064430.1">
    <property type="nucleotide sequence ID" value="NZ_JAHQCS010000035.1"/>
</dbReference>
<dbReference type="InterPro" id="IPR058036">
    <property type="entry name" value="BREX_BrxC_4th"/>
</dbReference>
<evidence type="ECO:0000259" key="4">
    <source>
        <dbReference type="Pfam" id="PF25796"/>
    </source>
</evidence>
<dbReference type="NCBIfam" id="NF033441">
    <property type="entry name" value="BREX_BrxC"/>
    <property type="match status" value="1"/>
</dbReference>
<feature type="coiled-coil region" evidence="1">
    <location>
        <begin position="1101"/>
        <end position="1128"/>
    </location>
</feature>